<evidence type="ECO:0000313" key="8">
    <source>
        <dbReference type="Proteomes" id="UP000799423"/>
    </source>
</evidence>
<organism evidence="7 8">
    <name type="scientific">Plenodomus tracheiphilus IPT5</name>
    <dbReference type="NCBI Taxonomy" id="1408161"/>
    <lineage>
        <taxon>Eukaryota</taxon>
        <taxon>Fungi</taxon>
        <taxon>Dikarya</taxon>
        <taxon>Ascomycota</taxon>
        <taxon>Pezizomycotina</taxon>
        <taxon>Dothideomycetes</taxon>
        <taxon>Pleosporomycetidae</taxon>
        <taxon>Pleosporales</taxon>
        <taxon>Pleosporineae</taxon>
        <taxon>Leptosphaeriaceae</taxon>
        <taxon>Plenodomus</taxon>
    </lineage>
</organism>
<evidence type="ECO:0000256" key="5">
    <source>
        <dbReference type="ARBA" id="ARBA00038145"/>
    </source>
</evidence>
<dbReference type="AlphaFoldDB" id="A0A6A7BBT3"/>
<dbReference type="PROSITE" id="PS00678">
    <property type="entry name" value="WD_REPEATS_1"/>
    <property type="match status" value="1"/>
</dbReference>
<reference evidence="7" key="1">
    <citation type="submission" date="2020-01" db="EMBL/GenBank/DDBJ databases">
        <authorList>
            <consortium name="DOE Joint Genome Institute"/>
            <person name="Haridas S."/>
            <person name="Albert R."/>
            <person name="Binder M."/>
            <person name="Bloem J."/>
            <person name="Labutti K."/>
            <person name="Salamov A."/>
            <person name="Andreopoulos B."/>
            <person name="Baker S.E."/>
            <person name="Barry K."/>
            <person name="Bills G."/>
            <person name="Bluhm B.H."/>
            <person name="Cannon C."/>
            <person name="Castanera R."/>
            <person name="Culley D.E."/>
            <person name="Daum C."/>
            <person name="Ezra D."/>
            <person name="Gonzalez J.B."/>
            <person name="Henrissat B."/>
            <person name="Kuo A."/>
            <person name="Liang C."/>
            <person name="Lipzen A."/>
            <person name="Lutzoni F."/>
            <person name="Magnuson J."/>
            <person name="Mondo S."/>
            <person name="Nolan M."/>
            <person name="Ohm R."/>
            <person name="Pangilinan J."/>
            <person name="Park H.-J."/>
            <person name="Ramirez L."/>
            <person name="Alfaro M."/>
            <person name="Sun H."/>
            <person name="Tritt A."/>
            <person name="Yoshinaga Y."/>
            <person name="Zwiers L.-H."/>
            <person name="Turgeon B.G."/>
            <person name="Goodwin S.B."/>
            <person name="Spatafora J.W."/>
            <person name="Crous P.W."/>
            <person name="Grigoriev I.V."/>
        </authorList>
    </citation>
    <scope>NUCLEOTIDE SEQUENCE</scope>
    <source>
        <strain evidence="7">IPT5</strain>
    </source>
</reference>
<comment type="similarity">
    <text evidence="5">Belongs to the WD repeat MORG1 family.</text>
</comment>
<feature type="repeat" description="WD" evidence="6">
    <location>
        <begin position="12"/>
        <end position="45"/>
    </location>
</feature>
<dbReference type="PRINTS" id="PR00320">
    <property type="entry name" value="GPROTEINBRPT"/>
</dbReference>
<evidence type="ECO:0000256" key="4">
    <source>
        <dbReference type="ARBA" id="ARBA00022737"/>
    </source>
</evidence>
<dbReference type="GO" id="GO:0071013">
    <property type="term" value="C:catalytic step 2 spliceosome"/>
    <property type="evidence" value="ECO:0007669"/>
    <property type="project" value="TreeGrafter"/>
</dbReference>
<dbReference type="InterPro" id="IPR036322">
    <property type="entry name" value="WD40_repeat_dom_sf"/>
</dbReference>
<feature type="repeat" description="WD" evidence="6">
    <location>
        <begin position="114"/>
        <end position="147"/>
    </location>
</feature>
<dbReference type="GO" id="GO:0005737">
    <property type="term" value="C:cytoplasm"/>
    <property type="evidence" value="ECO:0007669"/>
    <property type="project" value="UniProtKB-SubCell"/>
</dbReference>
<gene>
    <name evidence="7" type="ORF">T440DRAFT_467126</name>
</gene>
<evidence type="ECO:0000256" key="1">
    <source>
        <dbReference type="ARBA" id="ARBA00004496"/>
    </source>
</evidence>
<keyword evidence="4" id="KW-0677">Repeat</keyword>
<evidence type="ECO:0000256" key="6">
    <source>
        <dbReference type="PROSITE-ProRule" id="PRU00221"/>
    </source>
</evidence>
<feature type="repeat" description="WD" evidence="6">
    <location>
        <begin position="72"/>
        <end position="113"/>
    </location>
</feature>
<dbReference type="InterPro" id="IPR051980">
    <property type="entry name" value="WD_repeat_MORG1"/>
</dbReference>
<dbReference type="InterPro" id="IPR019775">
    <property type="entry name" value="WD40_repeat_CS"/>
</dbReference>
<keyword evidence="8" id="KW-1185">Reference proteome</keyword>
<evidence type="ECO:0000256" key="2">
    <source>
        <dbReference type="ARBA" id="ARBA00022490"/>
    </source>
</evidence>
<dbReference type="CDD" id="cd00200">
    <property type="entry name" value="WD40"/>
    <property type="match status" value="1"/>
</dbReference>
<proteinExistence type="inferred from homology"/>
<keyword evidence="3 6" id="KW-0853">WD repeat</keyword>
<dbReference type="InterPro" id="IPR020472">
    <property type="entry name" value="WD40_PAC1"/>
</dbReference>
<evidence type="ECO:0000313" key="7">
    <source>
        <dbReference type="EMBL" id="KAF2851865.1"/>
    </source>
</evidence>
<dbReference type="OrthoDB" id="1068471at2759"/>
<dbReference type="PROSITE" id="PS50294">
    <property type="entry name" value="WD_REPEATS_REGION"/>
    <property type="match status" value="3"/>
</dbReference>
<evidence type="ECO:0000256" key="3">
    <source>
        <dbReference type="ARBA" id="ARBA00022574"/>
    </source>
</evidence>
<dbReference type="SMART" id="SM00320">
    <property type="entry name" value="WD40"/>
    <property type="match status" value="7"/>
</dbReference>
<dbReference type="SUPFAM" id="SSF50978">
    <property type="entry name" value="WD40 repeat-like"/>
    <property type="match status" value="1"/>
</dbReference>
<keyword evidence="2" id="KW-0963">Cytoplasm</keyword>
<protein>
    <submittedName>
        <fullName evidence="7">WD40 repeat-like protein</fullName>
    </submittedName>
</protein>
<dbReference type="Proteomes" id="UP000799423">
    <property type="component" value="Unassembled WGS sequence"/>
</dbReference>
<name>A0A6A7BBT3_9PLEO</name>
<feature type="repeat" description="WD" evidence="6">
    <location>
        <begin position="258"/>
        <end position="284"/>
    </location>
</feature>
<dbReference type="PANTHER" id="PTHR22842:SF3">
    <property type="entry name" value="WD REPEAT DOMAIN-CONTAINING PROTEIN 83"/>
    <property type="match status" value="1"/>
</dbReference>
<dbReference type="PANTHER" id="PTHR22842">
    <property type="entry name" value="WD40 REPEAT PROTEIN"/>
    <property type="match status" value="1"/>
</dbReference>
<dbReference type="InterPro" id="IPR015943">
    <property type="entry name" value="WD40/YVTN_repeat-like_dom_sf"/>
</dbReference>
<comment type="subcellular location">
    <subcellularLocation>
        <location evidence="1">Cytoplasm</location>
    </subcellularLocation>
</comment>
<accession>A0A6A7BBT3</accession>
<dbReference type="PROSITE" id="PS50082">
    <property type="entry name" value="WD_REPEATS_2"/>
    <property type="match status" value="4"/>
</dbReference>
<dbReference type="Pfam" id="PF00400">
    <property type="entry name" value="WD40"/>
    <property type="match status" value="4"/>
</dbReference>
<dbReference type="Gene3D" id="2.130.10.10">
    <property type="entry name" value="YVTN repeat-like/Quinoprotein amine dehydrogenase"/>
    <property type="match status" value="3"/>
</dbReference>
<sequence length="346" mass="36896">MAAFPSTPIAKLTGHNGPVHAVAYSSGSQTYILTGSADRTIRLFNPQKAPPSSVAPPNSSSSTYAPGLVTKYTAHGYEVLSISVNTANDRFVSTGGDKTVFLWDVQTAQTVRRWTGHAGRVNRGVFGGEGDSVVVTGSFDGSVKVWDSKSNAYKPIMTLSDAKDAITDVAVHDSDIIAASVDGRVRSYDIRMGRCEVDVIGPPCTSLSVSKKGTEVLISSLDSSLRLMDRTNGECLKRYEDKAFVNQDLRVRSTLGLNDSVVVSGSDDGTVVVWDVLGGECLHRFKHNEMRELGGAGAGYKIEGQAKGKKDVVSAVAFCTTRREWCSAGGDGNVVVWGMGKEGRAY</sequence>
<dbReference type="InterPro" id="IPR001680">
    <property type="entry name" value="WD40_rpt"/>
</dbReference>
<dbReference type="GO" id="GO:0000398">
    <property type="term" value="P:mRNA splicing, via spliceosome"/>
    <property type="evidence" value="ECO:0007669"/>
    <property type="project" value="TreeGrafter"/>
</dbReference>
<dbReference type="EMBL" id="MU006300">
    <property type="protein sequence ID" value="KAF2851865.1"/>
    <property type="molecule type" value="Genomic_DNA"/>
</dbReference>